<feature type="compositionally biased region" description="Basic and acidic residues" evidence="1">
    <location>
        <begin position="470"/>
        <end position="511"/>
    </location>
</feature>
<dbReference type="Pfam" id="PF14238">
    <property type="entry name" value="DUF4340"/>
    <property type="match status" value="1"/>
</dbReference>
<sequence>MNEGTKTGIFWGVAVATLGVATLVAWPATREDETGGFIGKPLFEEFKDPLVAASLKIVTYDEVDATLQSFEVRRDPESGQWTIPSRKGPSNKGYPADAVDHMKEAANSLVDLKVLDIQSENPEDHEGLGVAEPKLEALKPGDEGVGRLITLRDDSQKTLASLIIGQRLKDDPTKVYVRKPGQDPVYVVKLDDTPLTTRFQDWIEEDLLKLSSIDIDSMEIKDYSASLGGNGISLQRNYAATVVMDGSQWKLDKLLKYSEKNPLAEPTPIAVKDGEELNATKLNDMKNALDDLKIVDVVRKPAGISENLRADKDLVSDQEALESLARRGFYPLQTSDGGEYEMISANGELTVSLTNGVQYLLRFGNVSGLTDEADQEPSEGDEKPSAGGVNRYLLVTTQVDEAKFPAPKLREIPKTLEELEAMLAKPEADAAAEPPVGEVKSNDAPAAEAEMKPGDAKSESAEESATPAEEPSKTEDAKAADAKPEDAKPEEPAAKEKASEPDAEAADKETADTESETPAESGESELEGSGEASGQGEAEEEVQDDTAAEKDAEAETPAEPKADTEAAMEKPSDAKSGDASGDASDAKPAADAKDSPKQEELSEEEKLERLASEQEKITKENQRMLDERKDKLEVARRRVRDLNARFADWYYVIPEETYRKLRLSREELFASEEAPANPNAGFPGGPGAMPQFNFGPPGQ</sequence>
<dbReference type="EMBL" id="SJPT01000001">
    <property type="protein sequence ID" value="TWU26163.1"/>
    <property type="molecule type" value="Genomic_DNA"/>
</dbReference>
<proteinExistence type="predicted"/>
<dbReference type="InterPro" id="IPR025641">
    <property type="entry name" value="DUF4340"/>
</dbReference>
<keyword evidence="2" id="KW-0472">Membrane</keyword>
<evidence type="ECO:0000313" key="4">
    <source>
        <dbReference type="EMBL" id="TWU26163.1"/>
    </source>
</evidence>
<dbReference type="AlphaFoldDB" id="A0A5C6CMK1"/>
<evidence type="ECO:0000256" key="1">
    <source>
        <dbReference type="SAM" id="MobiDB-lite"/>
    </source>
</evidence>
<dbReference type="Proteomes" id="UP000316304">
    <property type="component" value="Unassembled WGS sequence"/>
</dbReference>
<feature type="region of interest" description="Disordered" evidence="1">
    <location>
        <begin position="672"/>
        <end position="699"/>
    </location>
</feature>
<evidence type="ECO:0000256" key="2">
    <source>
        <dbReference type="SAM" id="Phobius"/>
    </source>
</evidence>
<protein>
    <recommendedName>
        <fullName evidence="3">DUF4340 domain-containing protein</fullName>
    </recommendedName>
</protein>
<name>A0A5C6CMK1_9BACT</name>
<feature type="transmembrane region" description="Helical" evidence="2">
    <location>
        <begin position="9"/>
        <end position="28"/>
    </location>
</feature>
<organism evidence="4 5">
    <name type="scientific">Novipirellula galeiformis</name>
    <dbReference type="NCBI Taxonomy" id="2528004"/>
    <lineage>
        <taxon>Bacteria</taxon>
        <taxon>Pseudomonadati</taxon>
        <taxon>Planctomycetota</taxon>
        <taxon>Planctomycetia</taxon>
        <taxon>Pirellulales</taxon>
        <taxon>Pirellulaceae</taxon>
        <taxon>Novipirellula</taxon>
    </lineage>
</organism>
<feature type="compositionally biased region" description="Basic and acidic residues" evidence="1">
    <location>
        <begin position="547"/>
        <end position="576"/>
    </location>
</feature>
<feature type="compositionally biased region" description="Acidic residues" evidence="1">
    <location>
        <begin position="537"/>
        <end position="546"/>
    </location>
</feature>
<feature type="region of interest" description="Disordered" evidence="1">
    <location>
        <begin position="427"/>
        <end position="630"/>
    </location>
</feature>
<dbReference type="RefSeq" id="WP_146592571.1">
    <property type="nucleotide sequence ID" value="NZ_SJPT01000001.1"/>
</dbReference>
<keyword evidence="2" id="KW-1133">Transmembrane helix</keyword>
<accession>A0A5C6CMK1</accession>
<feature type="domain" description="DUF4340" evidence="3">
    <location>
        <begin position="89"/>
        <end position="301"/>
    </location>
</feature>
<comment type="caution">
    <text evidence="4">The sequence shown here is derived from an EMBL/GenBank/DDBJ whole genome shotgun (WGS) entry which is preliminary data.</text>
</comment>
<keyword evidence="2" id="KW-0812">Transmembrane</keyword>
<feature type="compositionally biased region" description="Basic and acidic residues" evidence="1">
    <location>
        <begin position="584"/>
        <end position="630"/>
    </location>
</feature>
<feature type="region of interest" description="Disordered" evidence="1">
    <location>
        <begin position="370"/>
        <end position="389"/>
    </location>
</feature>
<reference evidence="4 5" key="1">
    <citation type="submission" date="2019-02" db="EMBL/GenBank/DDBJ databases">
        <title>Deep-cultivation of Planctomycetes and their phenomic and genomic characterization uncovers novel biology.</title>
        <authorList>
            <person name="Wiegand S."/>
            <person name="Jogler M."/>
            <person name="Boedeker C."/>
            <person name="Pinto D."/>
            <person name="Vollmers J."/>
            <person name="Rivas-Marin E."/>
            <person name="Kohn T."/>
            <person name="Peeters S.H."/>
            <person name="Heuer A."/>
            <person name="Rast P."/>
            <person name="Oberbeckmann S."/>
            <person name="Bunk B."/>
            <person name="Jeske O."/>
            <person name="Meyerdierks A."/>
            <person name="Storesund J.E."/>
            <person name="Kallscheuer N."/>
            <person name="Luecker S."/>
            <person name="Lage O.M."/>
            <person name="Pohl T."/>
            <person name="Merkel B.J."/>
            <person name="Hornburger P."/>
            <person name="Mueller R.-W."/>
            <person name="Bruemmer F."/>
            <person name="Labrenz M."/>
            <person name="Spormann A.M."/>
            <person name="Op Den Camp H."/>
            <person name="Overmann J."/>
            <person name="Amann R."/>
            <person name="Jetten M.S.M."/>
            <person name="Mascher T."/>
            <person name="Medema M.H."/>
            <person name="Devos D.P."/>
            <person name="Kaster A.-K."/>
            <person name="Ovreas L."/>
            <person name="Rohde M."/>
            <person name="Galperin M.Y."/>
            <person name="Jogler C."/>
        </authorList>
    </citation>
    <scope>NUCLEOTIDE SEQUENCE [LARGE SCALE GENOMIC DNA]</scope>
    <source>
        <strain evidence="4 5">Pla52o</strain>
    </source>
</reference>
<evidence type="ECO:0000259" key="3">
    <source>
        <dbReference type="Pfam" id="PF14238"/>
    </source>
</evidence>
<dbReference type="OrthoDB" id="241105at2"/>
<feature type="compositionally biased region" description="Acidic residues" evidence="1">
    <location>
        <begin position="512"/>
        <end position="528"/>
    </location>
</feature>
<feature type="compositionally biased region" description="Basic and acidic residues" evidence="1">
    <location>
        <begin position="449"/>
        <end position="460"/>
    </location>
</feature>
<gene>
    <name evidence="4" type="ORF">Pla52o_00150</name>
</gene>
<keyword evidence="5" id="KW-1185">Reference proteome</keyword>
<evidence type="ECO:0000313" key="5">
    <source>
        <dbReference type="Proteomes" id="UP000316304"/>
    </source>
</evidence>